<proteinExistence type="predicted"/>
<feature type="compositionally biased region" description="Low complexity" evidence="1">
    <location>
        <begin position="272"/>
        <end position="281"/>
    </location>
</feature>
<evidence type="ECO:0000256" key="1">
    <source>
        <dbReference type="SAM" id="MobiDB-lite"/>
    </source>
</evidence>
<dbReference type="InterPro" id="IPR039923">
    <property type="entry name" value="Protodermal_1"/>
</dbReference>
<evidence type="ECO:0000313" key="3">
    <source>
        <dbReference type="RefSeq" id="XP_048127798.1"/>
    </source>
</evidence>
<feature type="compositionally biased region" description="Low complexity" evidence="1">
    <location>
        <begin position="218"/>
        <end position="227"/>
    </location>
</feature>
<dbReference type="Proteomes" id="UP000827889">
    <property type="component" value="Chromosome 10"/>
</dbReference>
<evidence type="ECO:0000313" key="2">
    <source>
        <dbReference type="Proteomes" id="UP000827889"/>
    </source>
</evidence>
<accession>A0ABM3GTW3</accession>
<organism evidence="2 3">
    <name type="scientific">Rhodamnia argentea</name>
    <dbReference type="NCBI Taxonomy" id="178133"/>
    <lineage>
        <taxon>Eukaryota</taxon>
        <taxon>Viridiplantae</taxon>
        <taxon>Streptophyta</taxon>
        <taxon>Embryophyta</taxon>
        <taxon>Tracheophyta</taxon>
        <taxon>Spermatophyta</taxon>
        <taxon>Magnoliopsida</taxon>
        <taxon>eudicotyledons</taxon>
        <taxon>Gunneridae</taxon>
        <taxon>Pentapetalae</taxon>
        <taxon>rosids</taxon>
        <taxon>malvids</taxon>
        <taxon>Myrtales</taxon>
        <taxon>Myrtaceae</taxon>
        <taxon>Myrtoideae</taxon>
        <taxon>Myrteae</taxon>
        <taxon>Australasian group</taxon>
        <taxon>Rhodamnia</taxon>
    </lineage>
</organism>
<gene>
    <name evidence="3" type="primary">LOC125312722</name>
</gene>
<sequence length="496" mass="51325">MPTDTYNESPINATAIPQRTTSVHPRLPSLLLLGLQLIFTPSLASLISRPSILIASFDPSSPLSFLVPLAKETWPEENESFPPSWEVALWSWAWSLLLQSFLHVEVVGIEFKDEKNYYSPPDAPPGSPPPSGSYGHGSPPQFTSPPPHGHAGTPTPPYHVTPSHPTPPTPAGYCGTPPPGHNSTRSTPPPIGGYYPSPPTSGGTPPTPAPLTPPATPIDPGTPSTPTTIPPPSGGYYPSPPPPPSGGYYPSPPTSGDTPPTPAPLTPPATPIDPGTPSTPTTIPPPSGGYYPSPPTSGGTPPTPVLLTPPATPIEPGTPSTPTTIPPPSGGYYSSPPTSGGGSPPTSVILTPPATPIDPGTPSSPSIPVPPFGFGPNTNPFTGSYTYWLSNPGTVLGLFGWWVPMGTAFGVPTTIPGFPSNLNLVQALSNPRTDGLGALYREGTAALLNSMVNYRFPFTTAQVQQSFVSALRSNGAASAQARLFKLANEGRLEPRG</sequence>
<reference evidence="3" key="1">
    <citation type="submission" date="2025-08" db="UniProtKB">
        <authorList>
            <consortium name="RefSeq"/>
        </authorList>
    </citation>
    <scope>IDENTIFICATION</scope>
    <source>
        <tissue evidence="3">Leaf</tissue>
    </source>
</reference>
<feature type="compositionally biased region" description="Low complexity" evidence="1">
    <location>
        <begin position="296"/>
        <end position="323"/>
    </location>
</feature>
<dbReference type="PANTHER" id="PTHR33210:SF18">
    <property type="entry name" value="PROTODERMAL FACTOR 1"/>
    <property type="match status" value="1"/>
</dbReference>
<feature type="compositionally biased region" description="Pro residues" evidence="1">
    <location>
        <begin position="142"/>
        <end position="180"/>
    </location>
</feature>
<dbReference type="GeneID" id="125312722"/>
<feature type="compositionally biased region" description="Pro residues" evidence="1">
    <location>
        <begin position="187"/>
        <end position="217"/>
    </location>
</feature>
<keyword evidence="2" id="KW-1185">Reference proteome</keyword>
<dbReference type="RefSeq" id="XP_048127798.1">
    <property type="nucleotide sequence ID" value="XM_048271841.1"/>
</dbReference>
<feature type="compositionally biased region" description="Pro residues" evidence="1">
    <location>
        <begin position="121"/>
        <end position="131"/>
    </location>
</feature>
<feature type="compositionally biased region" description="Pro residues" evidence="1">
    <location>
        <begin position="282"/>
        <end position="295"/>
    </location>
</feature>
<dbReference type="PANTHER" id="PTHR33210">
    <property type="entry name" value="PROTODERMAL FACTOR 1"/>
    <property type="match status" value="1"/>
</dbReference>
<feature type="region of interest" description="Disordered" evidence="1">
    <location>
        <begin position="118"/>
        <end position="365"/>
    </location>
</feature>
<name>A0ABM3GTW3_9MYRT</name>
<protein>
    <submittedName>
        <fullName evidence="3">Protodermal factor 1</fullName>
    </submittedName>
</protein>
<feature type="compositionally biased region" description="Pro residues" evidence="1">
    <location>
        <begin position="228"/>
        <end position="271"/>
    </location>
</feature>